<accession>A0A1W1WBF7</accession>
<feature type="chain" id="PRO_5012325584" evidence="1">
    <location>
        <begin position="29"/>
        <end position="163"/>
    </location>
</feature>
<feature type="signal peptide" evidence="1">
    <location>
        <begin position="1"/>
        <end position="28"/>
    </location>
</feature>
<organism evidence="2 3">
    <name type="scientific">Sulfobacillus thermosulfidooxidans (strain DSM 9293 / VKM B-1269 / AT-1)</name>
    <dbReference type="NCBI Taxonomy" id="929705"/>
    <lineage>
        <taxon>Bacteria</taxon>
        <taxon>Bacillati</taxon>
        <taxon>Bacillota</taxon>
        <taxon>Clostridia</taxon>
        <taxon>Eubacteriales</taxon>
        <taxon>Clostridiales Family XVII. Incertae Sedis</taxon>
        <taxon>Sulfobacillus</taxon>
    </lineage>
</organism>
<dbReference type="EMBL" id="FWWY01000001">
    <property type="protein sequence ID" value="SMC03648.1"/>
    <property type="molecule type" value="Genomic_DNA"/>
</dbReference>
<gene>
    <name evidence="2" type="ORF">SAMN00768000_1196</name>
</gene>
<evidence type="ECO:0000313" key="3">
    <source>
        <dbReference type="Proteomes" id="UP000192660"/>
    </source>
</evidence>
<sequence length="163" mass="17167">MLRNFFTTKVGIVTGIALVLAGGSAVFAASNFTNPYPPHAGEPAPRTFPHITVPIPKSGQPVPAGLTMAVTKTQAIHDALTQVMQQDPSGSPTVISAVLVSKTTAEAEIGSVSPLFPDYFWKVGLTGAIKLSEPAGTYSHVFVFVDAQTGHPWIIWVPLPPAH</sequence>
<name>A0A1W1WBF7_SULTA</name>
<dbReference type="OrthoDB" id="9966586at2"/>
<dbReference type="RefSeq" id="WP_084660987.1">
    <property type="nucleotide sequence ID" value="NZ_FWWY01000001.1"/>
</dbReference>
<protein>
    <submittedName>
        <fullName evidence="2">Uncharacterized protein</fullName>
    </submittedName>
</protein>
<evidence type="ECO:0000313" key="2">
    <source>
        <dbReference type="EMBL" id="SMC03648.1"/>
    </source>
</evidence>
<keyword evidence="3" id="KW-1185">Reference proteome</keyword>
<dbReference type="AlphaFoldDB" id="A0A1W1WBF7"/>
<evidence type="ECO:0000256" key="1">
    <source>
        <dbReference type="SAM" id="SignalP"/>
    </source>
</evidence>
<reference evidence="3" key="1">
    <citation type="submission" date="2017-04" db="EMBL/GenBank/DDBJ databases">
        <authorList>
            <person name="Varghese N."/>
            <person name="Submissions S."/>
        </authorList>
    </citation>
    <scope>NUCLEOTIDE SEQUENCE [LARGE SCALE GENOMIC DNA]</scope>
    <source>
        <strain evidence="3">DSM 9293</strain>
    </source>
</reference>
<dbReference type="Proteomes" id="UP000192660">
    <property type="component" value="Unassembled WGS sequence"/>
</dbReference>
<keyword evidence="1" id="KW-0732">Signal</keyword>
<dbReference type="STRING" id="28034.BFX07_04280"/>
<proteinExistence type="predicted"/>